<protein>
    <submittedName>
        <fullName evidence="1">Uncharacterized protein</fullName>
    </submittedName>
</protein>
<gene>
    <name evidence="1" type="ORF">GCM10011401_16650</name>
</gene>
<sequence length="180" mass="19248">MGLLVLTGCGPSESRTERSLERDHQLTDVTIVVGDVHDSSAPSLTADGGRSFELETLTEDTWGDMVALLLEEEPASASLVTGDHGLAMNVQLGSSRADAADLEAFRSWQSHETPAGLQNIGLSLEGQVLFYPEGGVITDVSEDEDSVTVLLSATAGESEEGLERLSRWPRRPLKAISQAR</sequence>
<evidence type="ECO:0000313" key="2">
    <source>
        <dbReference type="Proteomes" id="UP000633136"/>
    </source>
</evidence>
<comment type="caution">
    <text evidence="1">The sequence shown here is derived from an EMBL/GenBank/DDBJ whole genome shotgun (WGS) entry which is preliminary data.</text>
</comment>
<dbReference type="AlphaFoldDB" id="A0A917ERE0"/>
<reference evidence="1" key="2">
    <citation type="submission" date="2020-09" db="EMBL/GenBank/DDBJ databases">
        <authorList>
            <person name="Sun Q."/>
            <person name="Zhou Y."/>
        </authorList>
    </citation>
    <scope>NUCLEOTIDE SEQUENCE</scope>
    <source>
        <strain evidence="1">CGMCC 1.15388</strain>
    </source>
</reference>
<name>A0A917ERE0_9MICC</name>
<organism evidence="1 2">
    <name type="scientific">Nesterenkonia cremea</name>
    <dbReference type="NCBI Taxonomy" id="1882340"/>
    <lineage>
        <taxon>Bacteria</taxon>
        <taxon>Bacillati</taxon>
        <taxon>Actinomycetota</taxon>
        <taxon>Actinomycetes</taxon>
        <taxon>Micrococcales</taxon>
        <taxon>Micrococcaceae</taxon>
        <taxon>Nesterenkonia</taxon>
    </lineage>
</organism>
<evidence type="ECO:0000313" key="1">
    <source>
        <dbReference type="EMBL" id="GGE69995.1"/>
    </source>
</evidence>
<dbReference type="Proteomes" id="UP000633136">
    <property type="component" value="Unassembled WGS sequence"/>
</dbReference>
<accession>A0A917ERE0</accession>
<keyword evidence="2" id="KW-1185">Reference proteome</keyword>
<proteinExistence type="predicted"/>
<dbReference type="EMBL" id="BMIS01000006">
    <property type="protein sequence ID" value="GGE69995.1"/>
    <property type="molecule type" value="Genomic_DNA"/>
</dbReference>
<reference evidence="1" key="1">
    <citation type="journal article" date="2014" name="Int. J. Syst. Evol. Microbiol.">
        <title>Complete genome sequence of Corynebacterium casei LMG S-19264T (=DSM 44701T), isolated from a smear-ripened cheese.</title>
        <authorList>
            <consortium name="US DOE Joint Genome Institute (JGI-PGF)"/>
            <person name="Walter F."/>
            <person name="Albersmeier A."/>
            <person name="Kalinowski J."/>
            <person name="Ruckert C."/>
        </authorList>
    </citation>
    <scope>NUCLEOTIDE SEQUENCE</scope>
    <source>
        <strain evidence="1">CGMCC 1.15388</strain>
    </source>
</reference>